<protein>
    <recommendedName>
        <fullName evidence="4">Cytochrome c domain-containing protein</fullName>
    </recommendedName>
</protein>
<evidence type="ECO:0000313" key="3">
    <source>
        <dbReference type="Proteomes" id="UP000762253"/>
    </source>
</evidence>
<sequence length="576" mass="63399">MHRLITVVITLLLSFVFSTKVAFAQAAPVSLLEQKRDGATVQPISSGTLTSLGDPLFKLVLKDRANVTNLAEIETLIKGQQGQEQTFVVDETIVDTRPTVGNRPATRRAVVTFTGRNQGERLDRNVMLSVFFTSENFPDVQSIEALGWDGQRGRYNYYKLDQQGTPGRLSWKFRDSSVQADLLQPAQRSGTCLQCHVNGAPVMKELALPWNNWHSISFAASYLKSNWKVGTNSPRIAQNLGGAERLETGFIAPAINEFNNKRIDESIARNNGSPVTNPNGSQQITTGKRLLRPLFVTTEVNFISSNQQVGSLHPFGSSATPGPFADVKIPNSFFLNANFINGSPPQSVQGLKIAESLRFQDIAVVKADEYRQLVNRSGVKLDGKAGDANFAWFVPEPSHVDNSMIDQLVKRGVITPEFVAAIMAVDLEKPVFSSQRQKLLQFIPDQFSFQPLQGTTDPFSVKRHPDDLTQKVIAALAQANPTSNSAEAQFLAILRNNNPLQVLKERTQQYSNSIDQKLNKSGATARQAELKRLYDLTVARRREVLSDPVLTALNETGNELLPIPDTTGIASVATAQ</sequence>
<dbReference type="RefSeq" id="WP_169268657.1">
    <property type="nucleotide sequence ID" value="NZ_QMEC01000224.1"/>
</dbReference>
<dbReference type="EMBL" id="QMEC01000224">
    <property type="protein sequence ID" value="NMF67114.1"/>
    <property type="molecule type" value="Genomic_DNA"/>
</dbReference>
<dbReference type="Proteomes" id="UP000762253">
    <property type="component" value="Unassembled WGS sequence"/>
</dbReference>
<keyword evidence="1" id="KW-0732">Signal</keyword>
<proteinExistence type="predicted"/>
<feature type="signal peptide" evidence="1">
    <location>
        <begin position="1"/>
        <end position="26"/>
    </location>
</feature>
<gene>
    <name evidence="2" type="ORF">DP115_31965</name>
</gene>
<accession>A0ABX1MEP5</accession>
<evidence type="ECO:0000256" key="1">
    <source>
        <dbReference type="SAM" id="SignalP"/>
    </source>
</evidence>
<evidence type="ECO:0000313" key="2">
    <source>
        <dbReference type="EMBL" id="NMF67114.1"/>
    </source>
</evidence>
<evidence type="ECO:0008006" key="4">
    <source>
        <dbReference type="Google" id="ProtNLM"/>
    </source>
</evidence>
<organism evidence="2 3">
    <name type="scientific">Brasilonema octagenarum UFV-OR1</name>
    <dbReference type="NCBI Taxonomy" id="417115"/>
    <lineage>
        <taxon>Bacteria</taxon>
        <taxon>Bacillati</taxon>
        <taxon>Cyanobacteriota</taxon>
        <taxon>Cyanophyceae</taxon>
        <taxon>Nostocales</taxon>
        <taxon>Scytonemataceae</taxon>
        <taxon>Brasilonema</taxon>
        <taxon>Octagenarum group</taxon>
    </lineage>
</organism>
<name>A0ABX1MEP5_9CYAN</name>
<feature type="chain" id="PRO_5045303144" description="Cytochrome c domain-containing protein" evidence="1">
    <location>
        <begin position="27"/>
        <end position="576"/>
    </location>
</feature>
<reference evidence="2 3" key="1">
    <citation type="submission" date="2018-06" db="EMBL/GenBank/DDBJ databases">
        <title>Comparative genomics of Brasilonema spp. strains.</title>
        <authorList>
            <person name="Alvarenga D.O."/>
            <person name="Fiore M.F."/>
            <person name="Varani A.M."/>
        </authorList>
    </citation>
    <scope>NUCLEOTIDE SEQUENCE [LARGE SCALE GENOMIC DNA]</scope>
    <source>
        <strain evidence="2 3">UFV-OR1</strain>
    </source>
</reference>
<keyword evidence="3" id="KW-1185">Reference proteome</keyword>
<comment type="caution">
    <text evidence="2">The sequence shown here is derived from an EMBL/GenBank/DDBJ whole genome shotgun (WGS) entry which is preliminary data.</text>
</comment>